<evidence type="ECO:0000256" key="2">
    <source>
        <dbReference type="SAM" id="SignalP"/>
    </source>
</evidence>
<feature type="coiled-coil region" evidence="1">
    <location>
        <begin position="412"/>
        <end position="496"/>
    </location>
</feature>
<accession>A0ABW5JP31</accession>
<comment type="caution">
    <text evidence="3">The sequence shown here is derived from an EMBL/GenBank/DDBJ whole genome shotgun (WGS) entry which is preliminary data.</text>
</comment>
<sequence length="861" mass="96680">MKKWLLHIVLFFCIAQQSYAQDNGVVAFDVPSRNSLKFNKYTINPTFSFVREQNKYITFYNKRQWVQFDDAPLNYLASYAGRFRENMGLGVGLFQQDYGVLTTFGGILNFAYNAALNTESNLTFGLNLGFYKSGINEGSVNTNFLDPSLENIPSNSIITINPGINYGTTFIDLGLSVKNAVSYNLLTSQMIQNNPEQSIQGHLMYTGYLSSRGFFDEGKFTGLLRSEFKKNQTVVSGLVMLNVPKGIWAQAGYNSLYGVSGGLGLNITTQLAVEYNYEKAIGDLLTFGNSHEITLAYKFKNKQRYSYSGDDDEQALINTNTKKKVLAKNSTAPKLSIEERRLAKAEAQARIKARREAAAAKAEARKVAAQQRQAKAEQENIAKIATEVAKSKASEDTQALKEAEVKVEANKNNEAEKIKQEEVAKIEALKKAEAEKQKIEAAAKLKAAEAAQLELEKEAQAKADQENRIKLQEEAKAEAQNKADEERLKLEETAKLKVEIEAKTKAEEAQAKIETQVEIEAQKKAEGQAVENKQISDTAAIKKTQPKAAPNAIKDETIQMIELDGVLVPVPTNQNTRYLNDLTKLTANSKIEQQKLLLKLSETVDSRNQDLKDLKEENDLSERGIYKAPKPFKSVSAENAKLESLKQEVDNVIKSQNNQIAQLENLYNERLKTVNDKNDAANIFYSKTIQDLKTEQRKAIQTKQNLLSNLQAINEATEIERKRRIKRAVYDNEEDRYLKDRAALKQIKQFTPLASEPLTAADFDSGEQQGTSIQIVKEVKHVESGYYVVVAVHSDVLKRDEFLRKAVAAGQTNIDFFFDVSSNKYYIHYQKFNDIDSAKNAMKLKGTKPYNNNMAMVKVEN</sequence>
<dbReference type="EMBL" id="JBHULK010000001">
    <property type="protein sequence ID" value="MFD2534195.1"/>
    <property type="molecule type" value="Genomic_DNA"/>
</dbReference>
<keyword evidence="1" id="KW-0175">Coiled coil</keyword>
<organism evidence="3 4">
    <name type="scientific">Gelatiniphilus marinus</name>
    <dbReference type="NCBI Taxonomy" id="1759464"/>
    <lineage>
        <taxon>Bacteria</taxon>
        <taxon>Pseudomonadati</taxon>
        <taxon>Bacteroidota</taxon>
        <taxon>Flavobacteriia</taxon>
        <taxon>Flavobacteriales</taxon>
        <taxon>Flavobacteriaceae</taxon>
        <taxon>Gelatiniphilus</taxon>
    </lineage>
</organism>
<keyword evidence="2" id="KW-0732">Signal</keyword>
<dbReference type="InterPro" id="IPR019861">
    <property type="entry name" value="PorP/SprF_Bacteroidetes"/>
</dbReference>
<evidence type="ECO:0000313" key="3">
    <source>
        <dbReference type="EMBL" id="MFD2534195.1"/>
    </source>
</evidence>
<feature type="chain" id="PRO_5045615830" evidence="2">
    <location>
        <begin position="21"/>
        <end position="861"/>
    </location>
</feature>
<name>A0ABW5JP31_9FLAO</name>
<protein>
    <submittedName>
        <fullName evidence="3">PorP/SprF family type IX secretion system membrane protein</fullName>
    </submittedName>
</protein>
<dbReference type="Pfam" id="PF11751">
    <property type="entry name" value="PorP_SprF"/>
    <property type="match status" value="1"/>
</dbReference>
<reference evidence="4" key="1">
    <citation type="journal article" date="2019" name="Int. J. Syst. Evol. Microbiol.">
        <title>The Global Catalogue of Microorganisms (GCM) 10K type strain sequencing project: providing services to taxonomists for standard genome sequencing and annotation.</title>
        <authorList>
            <consortium name="The Broad Institute Genomics Platform"/>
            <consortium name="The Broad Institute Genome Sequencing Center for Infectious Disease"/>
            <person name="Wu L."/>
            <person name="Ma J."/>
        </authorList>
    </citation>
    <scope>NUCLEOTIDE SEQUENCE [LARGE SCALE GENOMIC DNA]</scope>
    <source>
        <strain evidence="4">KCTC 42903</strain>
    </source>
</reference>
<evidence type="ECO:0000313" key="4">
    <source>
        <dbReference type="Proteomes" id="UP001597441"/>
    </source>
</evidence>
<dbReference type="NCBIfam" id="TIGR03519">
    <property type="entry name" value="T9SS_PorP_fam"/>
    <property type="match status" value="1"/>
</dbReference>
<gene>
    <name evidence="3" type="ORF">ACFSQS_03675</name>
</gene>
<proteinExistence type="predicted"/>
<evidence type="ECO:0000256" key="1">
    <source>
        <dbReference type="SAM" id="Coils"/>
    </source>
</evidence>
<dbReference type="RefSeq" id="WP_388014268.1">
    <property type="nucleotide sequence ID" value="NZ_JBHUDT010000001.1"/>
</dbReference>
<feature type="signal peptide" evidence="2">
    <location>
        <begin position="1"/>
        <end position="20"/>
    </location>
</feature>
<keyword evidence="4" id="KW-1185">Reference proteome</keyword>
<feature type="coiled-coil region" evidence="1">
    <location>
        <begin position="597"/>
        <end position="720"/>
    </location>
</feature>
<feature type="coiled-coil region" evidence="1">
    <location>
        <begin position="350"/>
        <end position="387"/>
    </location>
</feature>
<dbReference type="Proteomes" id="UP001597441">
    <property type="component" value="Unassembled WGS sequence"/>
</dbReference>